<keyword evidence="7" id="KW-0325">Glycoprotein</keyword>
<reference evidence="12" key="1">
    <citation type="journal article" date="2013" name="PLoS Pathog.">
        <title>Mosaic VSGs and the Scale of Trypanosoma brucei Antigenic Variation.</title>
        <authorList>
            <person name="Hall J.P."/>
            <person name="Wang H."/>
            <person name="Barry J.D."/>
        </authorList>
    </citation>
    <scope>NUCLEOTIDE SEQUENCE</scope>
    <source>
        <strain evidence="12">TREU927/4 GUTat 10.1</strain>
    </source>
</reference>
<evidence type="ECO:0000256" key="9">
    <source>
        <dbReference type="SAM" id="MobiDB-lite"/>
    </source>
</evidence>
<dbReference type="Gene3D" id="4.10.110.20">
    <property type="entry name" value="Variant surface glycoprotein MITAT 1.2, VSG 221, C-terminal domain"/>
    <property type="match status" value="1"/>
</dbReference>
<evidence type="ECO:0000256" key="1">
    <source>
        <dbReference type="ARBA" id="ARBA00002523"/>
    </source>
</evidence>
<dbReference type="SUPFAM" id="SSF118251">
    <property type="entry name" value="Variant surface glycoprotein MITAT 1.2, VSG 221, C-terminal domain"/>
    <property type="match status" value="1"/>
</dbReference>
<name>S5FV60_9TRYP</name>
<dbReference type="AlphaFoldDB" id="S5FV60"/>
<evidence type="ECO:0000256" key="4">
    <source>
        <dbReference type="ARBA" id="ARBA00022622"/>
    </source>
</evidence>
<feature type="chain" id="PRO_5004536048" evidence="10">
    <location>
        <begin position="28"/>
        <end position="479"/>
    </location>
</feature>
<evidence type="ECO:0000256" key="10">
    <source>
        <dbReference type="SAM" id="SignalP"/>
    </source>
</evidence>
<dbReference type="GO" id="GO:0005886">
    <property type="term" value="C:plasma membrane"/>
    <property type="evidence" value="ECO:0007669"/>
    <property type="project" value="UniProtKB-SubCell"/>
</dbReference>
<comment type="function">
    <text evidence="1">VSG forms a coat on the surface of the parasite. The trypanosome evades the immune response of the host by expressing a series of antigenically distinct VSGs from an estimated 1000 VSG genes.</text>
</comment>
<keyword evidence="4" id="KW-0336">GPI-anchor</keyword>
<feature type="region of interest" description="Disordered" evidence="9">
    <location>
        <begin position="433"/>
        <end position="461"/>
    </location>
</feature>
<feature type="signal peptide" evidence="10">
    <location>
        <begin position="1"/>
        <end position="27"/>
    </location>
</feature>
<evidence type="ECO:0000313" key="12">
    <source>
        <dbReference type="EMBL" id="AGQ50004.1"/>
    </source>
</evidence>
<evidence type="ECO:0000259" key="11">
    <source>
        <dbReference type="Pfam" id="PF13206"/>
    </source>
</evidence>
<evidence type="ECO:0000256" key="2">
    <source>
        <dbReference type="ARBA" id="ARBA00004609"/>
    </source>
</evidence>
<keyword evidence="6" id="KW-0472">Membrane</keyword>
<comment type="subcellular location">
    <subcellularLocation>
        <location evidence="2">Cell membrane</location>
        <topology evidence="2">Lipid-anchor</topology>
        <topology evidence="2">GPI-anchor</topology>
    </subcellularLocation>
</comment>
<evidence type="ECO:0000256" key="3">
    <source>
        <dbReference type="ARBA" id="ARBA00022475"/>
    </source>
</evidence>
<dbReference type="EMBL" id="KC434660">
    <property type="protein sequence ID" value="AGQ50004.1"/>
    <property type="molecule type" value="mRNA"/>
</dbReference>
<protein>
    <submittedName>
        <fullName evidence="12">Variant surface glycoprotein</fullName>
    </submittedName>
</protein>
<dbReference type="InterPro" id="IPR027446">
    <property type="entry name" value="VSG_C_dom_sf"/>
</dbReference>
<dbReference type="InterPro" id="IPR025932">
    <property type="entry name" value="Trypano_VSG_B_N_dom"/>
</dbReference>
<feature type="compositionally biased region" description="Polar residues" evidence="9">
    <location>
        <begin position="443"/>
        <end position="461"/>
    </location>
</feature>
<keyword evidence="8" id="KW-0449">Lipoprotein</keyword>
<proteinExistence type="evidence at transcript level"/>
<accession>S5FV60</accession>
<sequence>MQWWHFFTQTAVATVILALLSFNGSEAAAGDEEENSQEFAALCRLTKLIQKGLDETPLPSVDGDNKLENDADKLQTLAGSNLTDINQKKEAGKYGLKEDDRPLPQTPQGLAAAKAVNITTEQLKQTKKATNDLKTALTAAVQQANAELRKALYGDETITGGFQDGNSIFKSTNKEKVFGNSHSHSKNCGGENINSATTGSNAGITIANDIFCLCIHGEHGSKKLCADQGTTITASTDIGSTTATSIATEWDKLMSACPDPQEHPTSSEIRTAINAVLSLIGGNTNNPSTGNAQGRRYVLGYIDNTATGCTGAAKQTCVSYHVHLKHTKKTEIPWVKTATDALSKLDKVQAPIPNEIMLPQLTALNASAWQEYALGFVTNQTPGAHAAAKSTDTDTAQQTDIAEKSCNEAKTHAACKNKTGCTYVEGNKKGKKCTLSEEGKQPAENTAAGNQAGTDGKNTAGSNSFVINKAPLLLAVSLF</sequence>
<gene>
    <name evidence="12" type="primary">VSG</name>
</gene>
<evidence type="ECO:0000256" key="8">
    <source>
        <dbReference type="ARBA" id="ARBA00023288"/>
    </source>
</evidence>
<evidence type="ECO:0000256" key="5">
    <source>
        <dbReference type="ARBA" id="ARBA00022729"/>
    </source>
</evidence>
<organism evidence="12">
    <name type="scientific">Trypanosoma brucei</name>
    <dbReference type="NCBI Taxonomy" id="5691"/>
    <lineage>
        <taxon>Eukaryota</taxon>
        <taxon>Discoba</taxon>
        <taxon>Euglenozoa</taxon>
        <taxon>Kinetoplastea</taxon>
        <taxon>Metakinetoplastina</taxon>
        <taxon>Trypanosomatida</taxon>
        <taxon>Trypanosomatidae</taxon>
        <taxon>Trypanosoma</taxon>
    </lineage>
</organism>
<keyword evidence="3" id="KW-1003">Cell membrane</keyword>
<feature type="domain" description="Trypanosome variant surface glycoprotein B-type N-terminal" evidence="11">
    <location>
        <begin position="99"/>
        <end position="349"/>
    </location>
</feature>
<dbReference type="Pfam" id="PF13206">
    <property type="entry name" value="VSG_B"/>
    <property type="match status" value="1"/>
</dbReference>
<dbReference type="GO" id="GO:0098552">
    <property type="term" value="C:side of membrane"/>
    <property type="evidence" value="ECO:0007669"/>
    <property type="project" value="UniProtKB-KW"/>
</dbReference>
<evidence type="ECO:0000256" key="7">
    <source>
        <dbReference type="ARBA" id="ARBA00023180"/>
    </source>
</evidence>
<dbReference type="VEuPathDB" id="TriTrypDB:Tb427_000570100"/>
<keyword evidence="5 10" id="KW-0732">Signal</keyword>
<evidence type="ECO:0000256" key="6">
    <source>
        <dbReference type="ARBA" id="ARBA00023136"/>
    </source>
</evidence>
<reference evidence="12" key="2">
    <citation type="submission" date="2013-01" db="EMBL/GenBank/DDBJ databases">
        <authorList>
            <person name="Hall J.P.J."/>
            <person name="Barry J.D."/>
        </authorList>
    </citation>
    <scope>NUCLEOTIDE SEQUENCE</scope>
    <source>
        <strain evidence="12">TREU927/4 GUTat 10.1</strain>
    </source>
</reference>